<organism evidence="2 3">
    <name type="scientific">Nocardioides psychrotolerans</name>
    <dbReference type="NCBI Taxonomy" id="1005945"/>
    <lineage>
        <taxon>Bacteria</taxon>
        <taxon>Bacillati</taxon>
        <taxon>Actinomycetota</taxon>
        <taxon>Actinomycetes</taxon>
        <taxon>Propionibacteriales</taxon>
        <taxon>Nocardioidaceae</taxon>
        <taxon>Nocardioides</taxon>
    </lineage>
</organism>
<dbReference type="Gene3D" id="3.10.180.10">
    <property type="entry name" value="2,3-Dihydroxybiphenyl 1,2-Dioxygenase, domain 1"/>
    <property type="match status" value="1"/>
</dbReference>
<dbReference type="EMBL" id="FOQG01000004">
    <property type="protein sequence ID" value="SFI02595.1"/>
    <property type="molecule type" value="Genomic_DNA"/>
</dbReference>
<dbReference type="InterPro" id="IPR041581">
    <property type="entry name" value="Glyoxalase_6"/>
</dbReference>
<keyword evidence="3" id="KW-1185">Reference proteome</keyword>
<accession>A0A1I3EUB2</accession>
<evidence type="ECO:0000313" key="2">
    <source>
        <dbReference type="EMBL" id="SFI02595.1"/>
    </source>
</evidence>
<feature type="domain" description="Glyoxalase-like" evidence="1">
    <location>
        <begin position="6"/>
        <end position="63"/>
    </location>
</feature>
<name>A0A1I3EUB2_9ACTN</name>
<sequence>MSVAKPGAGRMAAFWAGVTGGTPATAGEVVFLPPAGPDGFAMFCQPLERPLPDRLPVHLDLTVQ</sequence>
<reference evidence="2 3" key="1">
    <citation type="submission" date="2016-10" db="EMBL/GenBank/DDBJ databases">
        <authorList>
            <person name="de Groot N.N."/>
        </authorList>
    </citation>
    <scope>NUCLEOTIDE SEQUENCE [LARGE SCALE GENOMIC DNA]</scope>
    <source>
        <strain evidence="2 3">CGMCC 1.11156</strain>
    </source>
</reference>
<dbReference type="AlphaFoldDB" id="A0A1I3EUB2"/>
<dbReference type="Pfam" id="PF18029">
    <property type="entry name" value="Glyoxalase_6"/>
    <property type="match status" value="1"/>
</dbReference>
<dbReference type="Proteomes" id="UP000198649">
    <property type="component" value="Unassembled WGS sequence"/>
</dbReference>
<evidence type="ECO:0000259" key="1">
    <source>
        <dbReference type="Pfam" id="PF18029"/>
    </source>
</evidence>
<gene>
    <name evidence="2" type="ORF">SAMN05216561_10474</name>
</gene>
<proteinExistence type="predicted"/>
<dbReference type="InterPro" id="IPR029068">
    <property type="entry name" value="Glyas_Bleomycin-R_OHBP_Dase"/>
</dbReference>
<protein>
    <recommendedName>
        <fullName evidence="1">Glyoxalase-like domain-containing protein</fullName>
    </recommendedName>
</protein>
<evidence type="ECO:0000313" key="3">
    <source>
        <dbReference type="Proteomes" id="UP000198649"/>
    </source>
</evidence>